<proteinExistence type="predicted"/>
<keyword evidence="2" id="KW-0472">Membrane</keyword>
<evidence type="ECO:0000256" key="1">
    <source>
        <dbReference type="SAM" id="MobiDB-lite"/>
    </source>
</evidence>
<evidence type="ECO:0000256" key="2">
    <source>
        <dbReference type="SAM" id="Phobius"/>
    </source>
</evidence>
<dbReference type="Proteomes" id="UP000284842">
    <property type="component" value="Unassembled WGS sequence"/>
</dbReference>
<organism evidence="3 4">
    <name type="scientific">Panaeolus cyanescens</name>
    <dbReference type="NCBI Taxonomy" id="181874"/>
    <lineage>
        <taxon>Eukaryota</taxon>
        <taxon>Fungi</taxon>
        <taxon>Dikarya</taxon>
        <taxon>Basidiomycota</taxon>
        <taxon>Agaricomycotina</taxon>
        <taxon>Agaricomycetes</taxon>
        <taxon>Agaricomycetidae</taxon>
        <taxon>Agaricales</taxon>
        <taxon>Agaricineae</taxon>
        <taxon>Galeropsidaceae</taxon>
        <taxon>Panaeolus</taxon>
    </lineage>
</organism>
<feature type="region of interest" description="Disordered" evidence="1">
    <location>
        <begin position="278"/>
        <end position="300"/>
    </location>
</feature>
<keyword evidence="2" id="KW-0812">Transmembrane</keyword>
<name>A0A409WQD8_9AGAR</name>
<feature type="compositionally biased region" description="Polar residues" evidence="1">
    <location>
        <begin position="59"/>
        <end position="71"/>
    </location>
</feature>
<sequence length="300" mass="30973">MSSGFSPQPGPALTAQSHSESARASATESPIPTSTTSESLSSHSNSSDTSPSSTPLLRATQSIRAPSNITSHALDPPASTETAHSTSSSSLATSLPSNSTTASNTTTSFSDMITAPGTVLVTRTSTVSQFATAQPLPSTSRGAHFLPKGTMAGILAGAILSVVLCISLCAICVCRKRRRRARKLSTGTSDVDAAPSGSDAGLDSYASRFDDYISPFVNDPARGTEIANSASPPRKLSASHCHTGETTLTSAFEGMKCNGDVEGEQQWIALCSTPPVTPFSAPPPYRSNPPSIKTKDVPQL</sequence>
<dbReference type="AlphaFoldDB" id="A0A409WQD8"/>
<reference evidence="3 4" key="1">
    <citation type="journal article" date="2018" name="Evol. Lett.">
        <title>Horizontal gene cluster transfer increased hallucinogenic mushroom diversity.</title>
        <authorList>
            <person name="Reynolds H.T."/>
            <person name="Vijayakumar V."/>
            <person name="Gluck-Thaler E."/>
            <person name="Korotkin H.B."/>
            <person name="Matheny P.B."/>
            <person name="Slot J.C."/>
        </authorList>
    </citation>
    <scope>NUCLEOTIDE SEQUENCE [LARGE SCALE GENOMIC DNA]</scope>
    <source>
        <strain evidence="3 4">2629</strain>
    </source>
</reference>
<keyword evidence="2" id="KW-1133">Transmembrane helix</keyword>
<feature type="compositionally biased region" description="Polar residues" evidence="1">
    <location>
        <begin position="14"/>
        <end position="24"/>
    </location>
</feature>
<feature type="region of interest" description="Disordered" evidence="1">
    <location>
        <begin position="1"/>
        <end position="109"/>
    </location>
</feature>
<feature type="transmembrane region" description="Helical" evidence="2">
    <location>
        <begin position="151"/>
        <end position="174"/>
    </location>
</feature>
<evidence type="ECO:0000313" key="3">
    <source>
        <dbReference type="EMBL" id="PPQ80700.1"/>
    </source>
</evidence>
<feature type="compositionally biased region" description="Low complexity" evidence="1">
    <location>
        <begin position="78"/>
        <end position="109"/>
    </location>
</feature>
<dbReference type="EMBL" id="NHTK01005342">
    <property type="protein sequence ID" value="PPQ80700.1"/>
    <property type="molecule type" value="Genomic_DNA"/>
</dbReference>
<feature type="compositionally biased region" description="Pro residues" evidence="1">
    <location>
        <begin position="278"/>
        <end position="287"/>
    </location>
</feature>
<feature type="compositionally biased region" description="Low complexity" evidence="1">
    <location>
        <begin position="25"/>
        <end position="55"/>
    </location>
</feature>
<evidence type="ECO:0000313" key="4">
    <source>
        <dbReference type="Proteomes" id="UP000284842"/>
    </source>
</evidence>
<gene>
    <name evidence="3" type="ORF">CVT24_010815</name>
</gene>
<protein>
    <recommendedName>
        <fullName evidence="5">Mid2 domain-containing protein</fullName>
    </recommendedName>
</protein>
<comment type="caution">
    <text evidence="3">The sequence shown here is derived from an EMBL/GenBank/DDBJ whole genome shotgun (WGS) entry which is preliminary data.</text>
</comment>
<keyword evidence="4" id="KW-1185">Reference proteome</keyword>
<dbReference type="InParanoid" id="A0A409WQD8"/>
<evidence type="ECO:0008006" key="5">
    <source>
        <dbReference type="Google" id="ProtNLM"/>
    </source>
</evidence>
<accession>A0A409WQD8</accession>